<dbReference type="EMBL" id="CP022579">
    <property type="protein sequence ID" value="QEL64620.1"/>
    <property type="molecule type" value="Genomic_DNA"/>
</dbReference>
<proteinExistence type="predicted"/>
<dbReference type="KEGG" id="otr:OTERR_11440"/>
<evidence type="ECO:0000313" key="1">
    <source>
        <dbReference type="EMBL" id="QEL64620.1"/>
    </source>
</evidence>
<reference evidence="1 2" key="1">
    <citation type="submission" date="2017-07" db="EMBL/GenBank/DDBJ databases">
        <title>Complete genome sequence of Oryzomicrobium terrae TPP412.</title>
        <authorList>
            <person name="Chiu L.-W."/>
            <person name="Lo K.-J."/>
            <person name="Tsai Y.-M."/>
            <person name="Lin S.-S."/>
            <person name="Kuo C.-H."/>
            <person name="Liu C.-T."/>
        </authorList>
    </citation>
    <scope>NUCLEOTIDE SEQUENCE [LARGE SCALE GENOMIC DNA]</scope>
    <source>
        <strain evidence="1 2">TPP412</strain>
    </source>
</reference>
<gene>
    <name evidence="1" type="ORF">OTERR_11440</name>
</gene>
<name>A0A5C1E6U1_9RHOO</name>
<dbReference type="AlphaFoldDB" id="A0A5C1E6U1"/>
<dbReference type="Proteomes" id="UP000323671">
    <property type="component" value="Chromosome"/>
</dbReference>
<protein>
    <submittedName>
        <fullName evidence="1">Uncharacterized protein</fullName>
    </submittedName>
</protein>
<sequence length="60" mass="6547">MENQLEKLRSEAKKLCAQAGVAIVPYGNAWWLVGKGINRVVGELAGLCPSQLIPLPVMER</sequence>
<organism evidence="1 2">
    <name type="scientific">Oryzomicrobium terrae</name>
    <dbReference type="NCBI Taxonomy" id="1735038"/>
    <lineage>
        <taxon>Bacteria</taxon>
        <taxon>Pseudomonadati</taxon>
        <taxon>Pseudomonadota</taxon>
        <taxon>Betaproteobacteria</taxon>
        <taxon>Rhodocyclales</taxon>
        <taxon>Rhodocyclaceae</taxon>
        <taxon>Oryzomicrobium</taxon>
    </lineage>
</organism>
<evidence type="ECO:0000313" key="2">
    <source>
        <dbReference type="Proteomes" id="UP000323671"/>
    </source>
</evidence>
<dbReference type="RefSeq" id="WP_054622452.1">
    <property type="nucleotide sequence ID" value="NZ_CP022579.1"/>
</dbReference>
<keyword evidence="2" id="KW-1185">Reference proteome</keyword>
<accession>A0A5C1E6U1</accession>